<name>A0A3P3XTJ0_9SPIR</name>
<dbReference type="AlphaFoldDB" id="A0A3P3XTJ0"/>
<reference evidence="1" key="1">
    <citation type="submission" date="2017-02" db="EMBL/GenBank/DDBJ databases">
        <authorList>
            <person name="Regsiter A."/>
            <person name="William W."/>
        </authorList>
    </citation>
    <scope>NUCLEOTIDE SEQUENCE</scope>
    <source>
        <strain evidence="1">BdmA 4</strain>
    </source>
</reference>
<gene>
    <name evidence="1" type="ORF">SPIRO4BDMA_70029</name>
</gene>
<dbReference type="EMBL" id="FWDO01000007">
    <property type="protein sequence ID" value="SLM19607.1"/>
    <property type="molecule type" value="Genomic_DNA"/>
</dbReference>
<protein>
    <submittedName>
        <fullName evidence="1">Uncharacterized protein</fullName>
    </submittedName>
</protein>
<accession>A0A3P3XTJ0</accession>
<sequence>MKRAVFFLIMIVVLVEMGAALDIRDGLVRITTDDLTLRPMLYRLVNIAGKSKYEPLWFNGDPRTSFITISVDNRIYRMGYSQEYQTSQRRIQNGIEIEYRSVTNRVTQRIMFAALAGSRVANGFIIELEVENYTSRDMKIMLKEVCDTWLGENTGNHIALASKPKVTDEMLLNSDSKEPYIISPGQDASIALLFDSDPRPDSVVIANWKRLSDSKFFYDSELMRGFTLSPYSVNDSALGLYWNEKIVPAKGVVKVESRWLSGGPGSEFISWLTQNYPPKEAEETQAISQKNASPGISSGFSLDVEAIQALVSRIDSAIENIDNVTDEDLQLILSELEALENSDVSGTPD</sequence>
<evidence type="ECO:0000313" key="1">
    <source>
        <dbReference type="EMBL" id="SLM19607.1"/>
    </source>
</evidence>
<proteinExistence type="predicted"/>
<organism evidence="1">
    <name type="scientific">uncultured spirochete</name>
    <dbReference type="NCBI Taxonomy" id="156406"/>
    <lineage>
        <taxon>Bacteria</taxon>
        <taxon>Pseudomonadati</taxon>
        <taxon>Spirochaetota</taxon>
        <taxon>Spirochaetia</taxon>
        <taxon>Spirochaetales</taxon>
        <taxon>environmental samples</taxon>
    </lineage>
</organism>